<dbReference type="AlphaFoldDB" id="A0AAW7ZDK2"/>
<organism evidence="2 3">
    <name type="scientific">Desulforamulus aquiferis</name>
    <dbReference type="NCBI Taxonomy" id="1397668"/>
    <lineage>
        <taxon>Bacteria</taxon>
        <taxon>Bacillati</taxon>
        <taxon>Bacillota</taxon>
        <taxon>Clostridia</taxon>
        <taxon>Eubacteriales</taxon>
        <taxon>Peptococcaceae</taxon>
        <taxon>Desulforamulus</taxon>
    </lineage>
</organism>
<dbReference type="InterPro" id="IPR036163">
    <property type="entry name" value="HMA_dom_sf"/>
</dbReference>
<evidence type="ECO:0000313" key="3">
    <source>
        <dbReference type="Proteomes" id="UP001172911"/>
    </source>
</evidence>
<dbReference type="Proteomes" id="UP001172911">
    <property type="component" value="Unassembled WGS sequence"/>
</dbReference>
<evidence type="ECO:0000313" key="2">
    <source>
        <dbReference type="EMBL" id="MDO7787348.1"/>
    </source>
</evidence>
<comment type="caution">
    <text evidence="2">The sequence shown here is derived from an EMBL/GenBank/DDBJ whole genome shotgun (WGS) entry which is preliminary data.</text>
</comment>
<keyword evidence="3" id="KW-1185">Reference proteome</keyword>
<dbReference type="RefSeq" id="WP_304542491.1">
    <property type="nucleotide sequence ID" value="NZ_JARPTC010000012.1"/>
</dbReference>
<dbReference type="CDD" id="cd00371">
    <property type="entry name" value="HMA"/>
    <property type="match status" value="1"/>
</dbReference>
<dbReference type="InterPro" id="IPR006121">
    <property type="entry name" value="HMA_dom"/>
</dbReference>
<dbReference type="EMBL" id="JARPTC010000012">
    <property type="protein sequence ID" value="MDO7787348.1"/>
    <property type="molecule type" value="Genomic_DNA"/>
</dbReference>
<feature type="domain" description="HMA" evidence="1">
    <location>
        <begin position="8"/>
        <end position="66"/>
    </location>
</feature>
<evidence type="ECO:0000259" key="1">
    <source>
        <dbReference type="Pfam" id="PF00403"/>
    </source>
</evidence>
<dbReference type="Gene3D" id="3.30.70.100">
    <property type="match status" value="1"/>
</dbReference>
<dbReference type="SUPFAM" id="SSF55008">
    <property type="entry name" value="HMA, heavy metal-associated domain"/>
    <property type="match status" value="1"/>
</dbReference>
<reference evidence="2" key="1">
    <citation type="journal article" date="2023" name="J. Hazard. Mater.">
        <title>Anaerobic biodegradation of pyrene and benzo[a]pyrene by a new sulfate-reducing Desulforamulus aquiferis strain DSA.</title>
        <authorList>
            <person name="Zhang Z."/>
            <person name="Sun J."/>
            <person name="Gong X."/>
            <person name="Wang C."/>
            <person name="Wang H."/>
        </authorList>
    </citation>
    <scope>NUCLEOTIDE SEQUENCE</scope>
    <source>
        <strain evidence="2">DSA</strain>
    </source>
</reference>
<proteinExistence type="predicted"/>
<protein>
    <submittedName>
        <fullName evidence="2">Heavy-metal-associated domain-containing protein</fullName>
    </submittedName>
</protein>
<dbReference type="Pfam" id="PF00403">
    <property type="entry name" value="HMA"/>
    <property type="match status" value="1"/>
</dbReference>
<reference evidence="2" key="2">
    <citation type="submission" date="2023-03" db="EMBL/GenBank/DDBJ databases">
        <authorList>
            <person name="Zhang Z."/>
        </authorList>
    </citation>
    <scope>NUCLEOTIDE SEQUENCE</scope>
    <source>
        <strain evidence="2">DSA</strain>
    </source>
</reference>
<name>A0AAW7ZDK2_9FIRM</name>
<dbReference type="GO" id="GO:0046872">
    <property type="term" value="F:metal ion binding"/>
    <property type="evidence" value="ECO:0007669"/>
    <property type="project" value="InterPro"/>
</dbReference>
<accession>A0AAW7ZDK2</accession>
<gene>
    <name evidence="2" type="ORF">P6N53_08970</name>
</gene>
<sequence length="70" mass="7701">MLVNAELRVDGISGNGNTAVKNRLYTLKGVDKVNIDPLNNRVTVRFDQGKTGLVDIKQAILEEGYTVIEI</sequence>